<proteinExistence type="predicted"/>
<reference evidence="2" key="1">
    <citation type="journal article" date="2021" name="Proc. Natl. Acad. Sci. U.S.A.">
        <title>Three genomes in the algal genus Volvox reveal the fate of a haploid sex-determining region after a transition to homothallism.</title>
        <authorList>
            <person name="Yamamoto K."/>
            <person name="Hamaji T."/>
            <person name="Kawai-Toyooka H."/>
            <person name="Matsuzaki R."/>
            <person name="Takahashi F."/>
            <person name="Nishimura Y."/>
            <person name="Kawachi M."/>
            <person name="Noguchi H."/>
            <person name="Minakuchi Y."/>
            <person name="Umen J.G."/>
            <person name="Toyoda A."/>
            <person name="Nozaki H."/>
        </authorList>
    </citation>
    <scope>NUCLEOTIDE SEQUENCE</scope>
    <source>
        <strain evidence="2">NIES-3780</strain>
    </source>
</reference>
<feature type="region of interest" description="Disordered" evidence="1">
    <location>
        <begin position="1"/>
        <end position="20"/>
    </location>
</feature>
<organism evidence="2 3">
    <name type="scientific">Volvox africanus</name>
    <dbReference type="NCBI Taxonomy" id="51714"/>
    <lineage>
        <taxon>Eukaryota</taxon>
        <taxon>Viridiplantae</taxon>
        <taxon>Chlorophyta</taxon>
        <taxon>core chlorophytes</taxon>
        <taxon>Chlorophyceae</taxon>
        <taxon>CS clade</taxon>
        <taxon>Chlamydomonadales</taxon>
        <taxon>Volvocaceae</taxon>
        <taxon>Volvox</taxon>
    </lineage>
</organism>
<dbReference type="Proteomes" id="UP000747399">
    <property type="component" value="Unassembled WGS sequence"/>
</dbReference>
<evidence type="ECO:0000313" key="2">
    <source>
        <dbReference type="EMBL" id="GIL57497.1"/>
    </source>
</evidence>
<evidence type="ECO:0000256" key="1">
    <source>
        <dbReference type="SAM" id="MobiDB-lite"/>
    </source>
</evidence>
<name>A0A8J4F5N9_9CHLO</name>
<protein>
    <submittedName>
        <fullName evidence="2">Uncharacterized protein</fullName>
    </submittedName>
</protein>
<gene>
    <name evidence="2" type="ORF">Vafri_12719</name>
</gene>
<comment type="caution">
    <text evidence="2">The sequence shown here is derived from an EMBL/GenBank/DDBJ whole genome shotgun (WGS) entry which is preliminary data.</text>
</comment>
<evidence type="ECO:0000313" key="3">
    <source>
        <dbReference type="Proteomes" id="UP000747399"/>
    </source>
</evidence>
<keyword evidence="3" id="KW-1185">Reference proteome</keyword>
<accession>A0A8J4F5N9</accession>
<sequence>MGLRTDTSLPPQPPLPSGGAAAAVSGVAVVHIGASSGCRFLSSFSASPATGSGRDPDPELGSRSGFRFCCTCGVGPGRRSSNPAGGMAANITARSSVLCIALGESSTRTPGWLATYCSKWASQTAVLEGRWCEWAVGRLLFCWFSDDSGRCVS</sequence>
<dbReference type="EMBL" id="BNCO01000028">
    <property type="protein sequence ID" value="GIL57497.1"/>
    <property type="molecule type" value="Genomic_DNA"/>
</dbReference>
<dbReference type="AlphaFoldDB" id="A0A8J4F5N9"/>